<dbReference type="RefSeq" id="WP_253837620.1">
    <property type="nucleotide sequence ID" value="NZ_BAAAVC010000002.1"/>
</dbReference>
<dbReference type="SUPFAM" id="SSF47336">
    <property type="entry name" value="ACP-like"/>
    <property type="match status" value="1"/>
</dbReference>
<dbReference type="InterPro" id="IPR036736">
    <property type="entry name" value="ACP-like_sf"/>
</dbReference>
<feature type="domain" description="Carrier" evidence="1">
    <location>
        <begin position="2"/>
        <end position="76"/>
    </location>
</feature>
<dbReference type="InterPro" id="IPR009081">
    <property type="entry name" value="PP-bd_ACP"/>
</dbReference>
<protein>
    <recommendedName>
        <fullName evidence="1">Carrier domain-containing protein</fullName>
    </recommendedName>
</protein>
<dbReference type="Proteomes" id="UP001165042">
    <property type="component" value="Unassembled WGS sequence"/>
</dbReference>
<dbReference type="Gene3D" id="1.10.1200.10">
    <property type="entry name" value="ACP-like"/>
    <property type="match status" value="1"/>
</dbReference>
<dbReference type="AlphaFoldDB" id="A0A9W6QI75"/>
<evidence type="ECO:0000313" key="2">
    <source>
        <dbReference type="EMBL" id="GLW89922.1"/>
    </source>
</evidence>
<proteinExistence type="predicted"/>
<comment type="caution">
    <text evidence="2">The sequence shown here is derived from an EMBL/GenBank/DDBJ whole genome shotgun (WGS) entry which is preliminary data.</text>
</comment>
<dbReference type="Pfam" id="PF00550">
    <property type="entry name" value="PP-binding"/>
    <property type="match status" value="1"/>
</dbReference>
<dbReference type="PROSITE" id="PS50075">
    <property type="entry name" value="CARRIER"/>
    <property type="match status" value="1"/>
</dbReference>
<organism evidence="2 3">
    <name type="scientific">Actinokineospora globicatena</name>
    <dbReference type="NCBI Taxonomy" id="103729"/>
    <lineage>
        <taxon>Bacteria</taxon>
        <taxon>Bacillati</taxon>
        <taxon>Actinomycetota</taxon>
        <taxon>Actinomycetes</taxon>
        <taxon>Pseudonocardiales</taxon>
        <taxon>Pseudonocardiaceae</taxon>
        <taxon>Actinokineospora</taxon>
    </lineage>
</organism>
<name>A0A9W6QI75_9PSEU</name>
<dbReference type="EMBL" id="BSSD01000001">
    <property type="protein sequence ID" value="GLW89922.1"/>
    <property type="molecule type" value="Genomic_DNA"/>
</dbReference>
<gene>
    <name evidence="2" type="ORF">Aglo03_07380</name>
</gene>
<reference evidence="2" key="1">
    <citation type="submission" date="2023-02" db="EMBL/GenBank/DDBJ databases">
        <title>Actinokineospora globicatena NBRC 15670.</title>
        <authorList>
            <person name="Ichikawa N."/>
            <person name="Sato H."/>
            <person name="Tonouchi N."/>
        </authorList>
    </citation>
    <scope>NUCLEOTIDE SEQUENCE</scope>
    <source>
        <strain evidence="2">NBRC 15670</strain>
    </source>
</reference>
<accession>A0A9W6QI75</accession>
<sequence length="79" mass="8401">MTITLEKVRAVLVASFGVAAEEVGPGVTLAELDVDSLALVEFALIAEKEFGVAIDEEEITKDFTLEDVVSLIAGKRAHV</sequence>
<evidence type="ECO:0000313" key="3">
    <source>
        <dbReference type="Proteomes" id="UP001165042"/>
    </source>
</evidence>
<keyword evidence="3" id="KW-1185">Reference proteome</keyword>
<evidence type="ECO:0000259" key="1">
    <source>
        <dbReference type="PROSITE" id="PS50075"/>
    </source>
</evidence>